<evidence type="ECO:0000313" key="3">
    <source>
        <dbReference type="EMBL" id="KAJ4457943.1"/>
    </source>
</evidence>
<gene>
    <name evidence="3" type="ORF">PAPYR_6473</name>
</gene>
<comment type="caution">
    <text evidence="3">The sequence shown here is derived from an EMBL/GenBank/DDBJ whole genome shotgun (WGS) entry which is preliminary data.</text>
</comment>
<dbReference type="Proteomes" id="UP001141327">
    <property type="component" value="Unassembled WGS sequence"/>
</dbReference>
<sequence>MISALVFFWLLYTPISGIAAPCHYNGTRPPAPGECSGPLERAIAKRENILFFNGGCDINMIYLTNSTIKCGDCLPGTTGNDRFFGAQASVVQQAGIIVKTEYCSTTTAGKVICKAAEFSAVTPSRIFCDLNQYCTAEGKCKSLFEAPTYGISCQATTDCGAGLQCIGRRCIICGDVPDVSVQPTNVTGGVNGTGAATNGTSATAVVGRWLRGLLSPNITGPPPTTVPPPLSAYLGAPTRVGALASLATWPRMTPVCIGGAYRHAGPLSLFLHGGIGAAPGWMLVLGAAGACILAAARAVGWCVRMGRGDLEAHRRQGRAQVRAAQAEARRRERVTRELARPPPLAASYATLHAMAVSGTLPRQPARTPALPRRCPRRPAEPTARATVGSALPAPRAPLAPGPILPAPPSTATPTSPTTTKSLVAAHSVRRH</sequence>
<evidence type="ECO:0000256" key="2">
    <source>
        <dbReference type="SAM" id="SignalP"/>
    </source>
</evidence>
<keyword evidence="4" id="KW-1185">Reference proteome</keyword>
<keyword evidence="2" id="KW-0732">Signal</keyword>
<reference evidence="3" key="1">
    <citation type="journal article" date="2022" name="bioRxiv">
        <title>Genomics of Preaxostyla Flagellates Illuminates Evolutionary Transitions and the Path Towards Mitochondrial Loss.</title>
        <authorList>
            <person name="Novak L.V.F."/>
            <person name="Treitli S.C."/>
            <person name="Pyrih J."/>
            <person name="Halakuc P."/>
            <person name="Pipaliya S.V."/>
            <person name="Vacek V."/>
            <person name="Brzon O."/>
            <person name="Soukal P."/>
            <person name="Eme L."/>
            <person name="Dacks J.B."/>
            <person name="Karnkowska A."/>
            <person name="Elias M."/>
            <person name="Hampl V."/>
        </authorList>
    </citation>
    <scope>NUCLEOTIDE SEQUENCE</scope>
    <source>
        <strain evidence="3">RCP-MX</strain>
    </source>
</reference>
<organism evidence="3 4">
    <name type="scientific">Paratrimastix pyriformis</name>
    <dbReference type="NCBI Taxonomy" id="342808"/>
    <lineage>
        <taxon>Eukaryota</taxon>
        <taxon>Metamonada</taxon>
        <taxon>Preaxostyla</taxon>
        <taxon>Paratrimastigidae</taxon>
        <taxon>Paratrimastix</taxon>
    </lineage>
</organism>
<feature type="region of interest" description="Disordered" evidence="1">
    <location>
        <begin position="359"/>
        <end position="431"/>
    </location>
</feature>
<accession>A0ABQ8UGP0</accession>
<protein>
    <submittedName>
        <fullName evidence="3">Uncharacterized protein</fullName>
    </submittedName>
</protein>
<feature type="compositionally biased region" description="Pro residues" evidence="1">
    <location>
        <begin position="394"/>
        <end position="410"/>
    </location>
</feature>
<feature type="chain" id="PRO_5047009581" evidence="2">
    <location>
        <begin position="20"/>
        <end position="431"/>
    </location>
</feature>
<feature type="compositionally biased region" description="Low complexity" evidence="1">
    <location>
        <begin position="380"/>
        <end position="393"/>
    </location>
</feature>
<evidence type="ECO:0000313" key="4">
    <source>
        <dbReference type="Proteomes" id="UP001141327"/>
    </source>
</evidence>
<dbReference type="EMBL" id="JAPMOS010000037">
    <property type="protein sequence ID" value="KAJ4457943.1"/>
    <property type="molecule type" value="Genomic_DNA"/>
</dbReference>
<name>A0ABQ8UGP0_9EUKA</name>
<proteinExistence type="predicted"/>
<evidence type="ECO:0000256" key="1">
    <source>
        <dbReference type="SAM" id="MobiDB-lite"/>
    </source>
</evidence>
<feature type="signal peptide" evidence="2">
    <location>
        <begin position="1"/>
        <end position="19"/>
    </location>
</feature>